<proteinExistence type="predicted"/>
<accession>A0A6N4VFR8</accession>
<evidence type="ECO:0000313" key="4">
    <source>
        <dbReference type="Proteomes" id="UP000466785"/>
    </source>
</evidence>
<dbReference type="EMBL" id="AP022570">
    <property type="protein sequence ID" value="BBX52477.1"/>
    <property type="molecule type" value="Genomic_DNA"/>
</dbReference>
<keyword evidence="4" id="KW-1185">Reference proteome</keyword>
<evidence type="ECO:0000256" key="1">
    <source>
        <dbReference type="SAM" id="MobiDB-lite"/>
    </source>
</evidence>
<feature type="signal peptide" evidence="2">
    <location>
        <begin position="1"/>
        <end position="20"/>
    </location>
</feature>
<dbReference type="AlphaFoldDB" id="A0A6N4VFR8"/>
<feature type="compositionally biased region" description="Pro residues" evidence="1">
    <location>
        <begin position="32"/>
        <end position="50"/>
    </location>
</feature>
<dbReference type="Proteomes" id="UP000466785">
    <property type="component" value="Chromosome"/>
</dbReference>
<name>A0A6N4VFR8_9MYCO</name>
<evidence type="ECO:0000256" key="2">
    <source>
        <dbReference type="SAM" id="SignalP"/>
    </source>
</evidence>
<sequence>MKFTKVLASAAVLGGLTAGAVGGIATATAEPAPWPNMPAQPAPPMPPPGPNTGEPPAWAPPMPVPPAWAAGNPQVWDEGWQHWGVWMNGVFIPTY</sequence>
<keyword evidence="2" id="KW-0732">Signal</keyword>
<evidence type="ECO:0000313" key="3">
    <source>
        <dbReference type="EMBL" id="BBX52477.1"/>
    </source>
</evidence>
<dbReference type="RefSeq" id="WP_152517439.1">
    <property type="nucleotide sequence ID" value="NZ_AP022570.1"/>
</dbReference>
<feature type="chain" id="PRO_5039408348" evidence="2">
    <location>
        <begin position="21"/>
        <end position="95"/>
    </location>
</feature>
<gene>
    <name evidence="3" type="ORF">MPOR_35030</name>
</gene>
<reference evidence="3 4" key="1">
    <citation type="journal article" date="2019" name="Emerg. Microbes Infect.">
        <title>Comprehensive subspecies identification of 175 nontuberculous mycobacteria species based on 7547 genomic profiles.</title>
        <authorList>
            <person name="Matsumoto Y."/>
            <person name="Kinjo T."/>
            <person name="Motooka D."/>
            <person name="Nabeya D."/>
            <person name="Jung N."/>
            <person name="Uechi K."/>
            <person name="Horii T."/>
            <person name="Iida T."/>
            <person name="Fujita J."/>
            <person name="Nakamura S."/>
        </authorList>
    </citation>
    <scope>NUCLEOTIDE SEQUENCE [LARGE SCALE GENOMIC DNA]</scope>
    <source>
        <strain evidence="3 4">JCM 12603</strain>
    </source>
</reference>
<organism evidence="3 4">
    <name type="scientific">Mycolicibacterium poriferae</name>
    <dbReference type="NCBI Taxonomy" id="39694"/>
    <lineage>
        <taxon>Bacteria</taxon>
        <taxon>Bacillati</taxon>
        <taxon>Actinomycetota</taxon>
        <taxon>Actinomycetes</taxon>
        <taxon>Mycobacteriales</taxon>
        <taxon>Mycobacteriaceae</taxon>
        <taxon>Mycolicibacterium</taxon>
    </lineage>
</organism>
<dbReference type="KEGG" id="mpof:MPOR_35030"/>
<feature type="region of interest" description="Disordered" evidence="1">
    <location>
        <begin position="28"/>
        <end position="65"/>
    </location>
</feature>
<protein>
    <submittedName>
        <fullName evidence="3">Uncharacterized protein</fullName>
    </submittedName>
</protein>